<feature type="compositionally biased region" description="Polar residues" evidence="1">
    <location>
        <begin position="62"/>
        <end position="71"/>
    </location>
</feature>
<dbReference type="AlphaFoldDB" id="A0A9K3GI72"/>
<evidence type="ECO:0000313" key="2">
    <source>
        <dbReference type="EMBL" id="GIQ84899.1"/>
    </source>
</evidence>
<feature type="compositionally biased region" description="Basic residues" evidence="1">
    <location>
        <begin position="77"/>
        <end position="101"/>
    </location>
</feature>
<proteinExistence type="predicted"/>
<gene>
    <name evidence="2" type="ORF">KIPB_006481</name>
</gene>
<keyword evidence="3" id="KW-1185">Reference proteome</keyword>
<feature type="compositionally biased region" description="Basic and acidic residues" evidence="1">
    <location>
        <begin position="28"/>
        <end position="49"/>
    </location>
</feature>
<comment type="caution">
    <text evidence="2">The sequence shown here is derived from an EMBL/GenBank/DDBJ whole genome shotgun (WGS) entry which is preliminary data.</text>
</comment>
<name>A0A9K3GI72_9EUKA</name>
<evidence type="ECO:0000313" key="3">
    <source>
        <dbReference type="Proteomes" id="UP000265618"/>
    </source>
</evidence>
<feature type="region of interest" description="Disordered" evidence="1">
    <location>
        <begin position="1"/>
        <end position="119"/>
    </location>
</feature>
<evidence type="ECO:0000256" key="1">
    <source>
        <dbReference type="SAM" id="MobiDB-lite"/>
    </source>
</evidence>
<dbReference type="Proteomes" id="UP000265618">
    <property type="component" value="Unassembled WGS sequence"/>
</dbReference>
<accession>A0A9K3GI72</accession>
<reference evidence="2 3" key="1">
    <citation type="journal article" date="2018" name="PLoS ONE">
        <title>The draft genome of Kipferlia bialata reveals reductive genome evolution in fornicate parasites.</title>
        <authorList>
            <person name="Tanifuji G."/>
            <person name="Takabayashi S."/>
            <person name="Kume K."/>
            <person name="Takagi M."/>
            <person name="Nakayama T."/>
            <person name="Kamikawa R."/>
            <person name="Inagaki Y."/>
            <person name="Hashimoto T."/>
        </authorList>
    </citation>
    <scope>NUCLEOTIDE SEQUENCE [LARGE SCALE GENOMIC DNA]</scope>
    <source>
        <strain evidence="2">NY0173</strain>
    </source>
</reference>
<sequence length="119" mass="13236">MPRSDSMESLSLSKMTMMGRNGTQSVRGDPRPREDRSSRGDGLSAEDRMLAQSVGLAMKALKNQQHSSASDLDSHHIKERHKRKSRSRRSGAGHSRKHRHRESSSSQAQAANNDIWGGE</sequence>
<organism evidence="2 3">
    <name type="scientific">Kipferlia bialata</name>
    <dbReference type="NCBI Taxonomy" id="797122"/>
    <lineage>
        <taxon>Eukaryota</taxon>
        <taxon>Metamonada</taxon>
        <taxon>Carpediemonas-like organisms</taxon>
        <taxon>Kipferlia</taxon>
    </lineage>
</organism>
<dbReference type="EMBL" id="BDIP01001668">
    <property type="protein sequence ID" value="GIQ84899.1"/>
    <property type="molecule type" value="Genomic_DNA"/>
</dbReference>
<protein>
    <submittedName>
        <fullName evidence="2">Uncharacterized protein</fullName>
    </submittedName>
</protein>